<evidence type="ECO:0000313" key="5">
    <source>
        <dbReference type="EMBL" id="MBB3021388.1"/>
    </source>
</evidence>
<dbReference type="AlphaFoldDB" id="A0A7W4VQF8"/>
<dbReference type="Gene3D" id="1.10.10.10">
    <property type="entry name" value="Winged helix-like DNA-binding domain superfamily/Winged helix DNA-binding domain"/>
    <property type="match status" value="1"/>
</dbReference>
<keyword evidence="1" id="KW-0805">Transcription regulation</keyword>
<accession>A0A7W4VQF8</accession>
<keyword evidence="3" id="KW-0804">Transcription</keyword>
<dbReference type="Gene3D" id="3.40.1410.10">
    <property type="entry name" value="Chorismate lyase-like"/>
    <property type="match status" value="1"/>
</dbReference>
<dbReference type="GO" id="GO:0003700">
    <property type="term" value="F:DNA-binding transcription factor activity"/>
    <property type="evidence" value="ECO:0007669"/>
    <property type="project" value="InterPro"/>
</dbReference>
<protein>
    <submittedName>
        <fullName evidence="5">DNA-binding GntR family transcriptional regulator</fullName>
    </submittedName>
</protein>
<proteinExistence type="predicted"/>
<dbReference type="PANTHER" id="PTHR44846">
    <property type="entry name" value="MANNOSYL-D-GLYCERATE TRANSPORT/METABOLISM SYSTEM REPRESSOR MNGR-RELATED"/>
    <property type="match status" value="1"/>
</dbReference>
<dbReference type="SUPFAM" id="SSF46785">
    <property type="entry name" value="Winged helix' DNA-binding domain"/>
    <property type="match status" value="1"/>
</dbReference>
<gene>
    <name evidence="5" type="ORF">FHR70_004484</name>
</gene>
<dbReference type="RefSeq" id="WP_183454207.1">
    <property type="nucleotide sequence ID" value="NZ_JACHWB010000009.1"/>
</dbReference>
<keyword evidence="2 5" id="KW-0238">DNA-binding</keyword>
<dbReference type="InterPro" id="IPR000524">
    <property type="entry name" value="Tscrpt_reg_HTH_GntR"/>
</dbReference>
<dbReference type="InterPro" id="IPR011663">
    <property type="entry name" value="UTRA"/>
</dbReference>
<keyword evidence="6" id="KW-1185">Reference proteome</keyword>
<name>A0A7W4VQF8_9HYPH</name>
<evidence type="ECO:0000259" key="4">
    <source>
        <dbReference type="PROSITE" id="PS50949"/>
    </source>
</evidence>
<dbReference type="SUPFAM" id="SSF64288">
    <property type="entry name" value="Chorismate lyase-like"/>
    <property type="match status" value="1"/>
</dbReference>
<dbReference type="PRINTS" id="PR00035">
    <property type="entry name" value="HTHGNTR"/>
</dbReference>
<dbReference type="GO" id="GO:0003677">
    <property type="term" value="F:DNA binding"/>
    <property type="evidence" value="ECO:0007669"/>
    <property type="project" value="UniProtKB-KW"/>
</dbReference>
<comment type="caution">
    <text evidence="5">The sequence shown here is derived from an EMBL/GenBank/DDBJ whole genome shotgun (WGS) entry which is preliminary data.</text>
</comment>
<dbReference type="InterPro" id="IPR050679">
    <property type="entry name" value="Bact_HTH_transcr_reg"/>
</dbReference>
<reference evidence="5 6" key="1">
    <citation type="submission" date="2020-08" db="EMBL/GenBank/DDBJ databases">
        <title>The Agave Microbiome: Exploring the role of microbial communities in plant adaptations to desert environments.</title>
        <authorList>
            <person name="Partida-Martinez L.P."/>
        </authorList>
    </citation>
    <scope>NUCLEOTIDE SEQUENCE [LARGE SCALE GENOMIC DNA]</scope>
    <source>
        <strain evidence="5 6">AT3.9</strain>
    </source>
</reference>
<dbReference type="InterPro" id="IPR036390">
    <property type="entry name" value="WH_DNA-bd_sf"/>
</dbReference>
<dbReference type="SMART" id="SM00345">
    <property type="entry name" value="HTH_GNTR"/>
    <property type="match status" value="1"/>
</dbReference>
<dbReference type="CDD" id="cd07377">
    <property type="entry name" value="WHTH_GntR"/>
    <property type="match status" value="1"/>
</dbReference>
<feature type="domain" description="HTH gntR-type" evidence="4">
    <location>
        <begin position="16"/>
        <end position="84"/>
    </location>
</feature>
<dbReference type="PANTHER" id="PTHR44846:SF1">
    <property type="entry name" value="MANNOSYL-D-GLYCERATE TRANSPORT_METABOLISM SYSTEM REPRESSOR MNGR-RELATED"/>
    <property type="match status" value="1"/>
</dbReference>
<evidence type="ECO:0000256" key="2">
    <source>
        <dbReference type="ARBA" id="ARBA00023125"/>
    </source>
</evidence>
<dbReference type="EMBL" id="JACHWB010000009">
    <property type="protein sequence ID" value="MBB3021388.1"/>
    <property type="molecule type" value="Genomic_DNA"/>
</dbReference>
<dbReference type="Proteomes" id="UP000532010">
    <property type="component" value="Unassembled WGS sequence"/>
</dbReference>
<evidence type="ECO:0000256" key="3">
    <source>
        <dbReference type="ARBA" id="ARBA00023163"/>
    </source>
</evidence>
<evidence type="ECO:0000313" key="6">
    <source>
        <dbReference type="Proteomes" id="UP000532010"/>
    </source>
</evidence>
<organism evidence="5 6">
    <name type="scientific">Microvirga lupini</name>
    <dbReference type="NCBI Taxonomy" id="420324"/>
    <lineage>
        <taxon>Bacteria</taxon>
        <taxon>Pseudomonadati</taxon>
        <taxon>Pseudomonadota</taxon>
        <taxon>Alphaproteobacteria</taxon>
        <taxon>Hyphomicrobiales</taxon>
        <taxon>Methylobacteriaceae</taxon>
        <taxon>Microvirga</taxon>
    </lineage>
</organism>
<dbReference type="InterPro" id="IPR028978">
    <property type="entry name" value="Chorismate_lyase_/UTRA_dom_sf"/>
</dbReference>
<dbReference type="Pfam" id="PF00392">
    <property type="entry name" value="GntR"/>
    <property type="match status" value="1"/>
</dbReference>
<evidence type="ECO:0000256" key="1">
    <source>
        <dbReference type="ARBA" id="ARBA00023015"/>
    </source>
</evidence>
<dbReference type="Pfam" id="PF07702">
    <property type="entry name" value="UTRA"/>
    <property type="match status" value="1"/>
</dbReference>
<sequence>MTNPAIAVSEEAPEGGPLYLRIQKTLQDRITDGTYAVGSLIPTEAELAKEFETSRFTIREALRHLTGLGIVERRQGVGTRVVSTRWQSNYVQSFNTLQELFQIALETYFVTHEVKRITLTAELAEIAGGRQGEEWFQLDGVRWTEPGGKPICYIQCYIPARFADVVPQLNSHQGPFFALLEKYAGEPIDEVIQEIRSVAMPPKIGQAIGLRPNALALQLLRRYSTESGMLISSVNWHPAEQMKYVMRIHRRPQASD</sequence>
<dbReference type="GO" id="GO:0045892">
    <property type="term" value="P:negative regulation of DNA-templated transcription"/>
    <property type="evidence" value="ECO:0007669"/>
    <property type="project" value="TreeGrafter"/>
</dbReference>
<dbReference type="PROSITE" id="PS50949">
    <property type="entry name" value="HTH_GNTR"/>
    <property type="match status" value="1"/>
</dbReference>
<dbReference type="SMART" id="SM00866">
    <property type="entry name" value="UTRA"/>
    <property type="match status" value="1"/>
</dbReference>
<dbReference type="InterPro" id="IPR036388">
    <property type="entry name" value="WH-like_DNA-bd_sf"/>
</dbReference>